<dbReference type="RefSeq" id="WP_143856330.1">
    <property type="nucleotide sequence ID" value="NZ_CP041730.1"/>
</dbReference>
<keyword evidence="2" id="KW-0378">Hydrolase</keyword>
<gene>
    <name evidence="2" type="ORF">FNU76_03000</name>
</gene>
<dbReference type="Pfam" id="PF04326">
    <property type="entry name" value="SLFN_AlbA_2"/>
    <property type="match status" value="1"/>
</dbReference>
<name>A0A516SB84_9NEIS</name>
<dbReference type="PANTHER" id="PTHR30595:SF6">
    <property type="entry name" value="SCHLAFEN ALBA-2 DOMAIN-CONTAINING PROTEIN"/>
    <property type="match status" value="1"/>
</dbReference>
<protein>
    <submittedName>
        <fullName evidence="2">ATP-dependent DNA helicase RecG</fullName>
    </submittedName>
</protein>
<dbReference type="GO" id="GO:0004386">
    <property type="term" value="F:helicase activity"/>
    <property type="evidence" value="ECO:0007669"/>
    <property type="project" value="UniProtKB-KW"/>
</dbReference>
<dbReference type="InterPro" id="IPR038461">
    <property type="entry name" value="Schlafen_AlbA_2_dom_sf"/>
</dbReference>
<sequence>MPIPLRIINSAQLNAVLLIEESHFIDLKSIDIAPSSLTKTAAAFCNTSGGELFIGIEEIEGERGKERNWNGFNDQEGANAHIQVIENMSPLSNHYNAEFLGSAEASGLVLHLTMYKTKEIISASNGKIYVRRGAQSLPVEGEGAIDRLKYDKGIKSFEDEIINTRVEEVANSITILEFLLDVVPSAEPDQWLSKQQTLVDGRPTVASVLLYSDLPQAILPKRSAIKILRYKTKEHGERDFLAFDPLTIEGPIYSLVYDGVDKCKRLIEEIKKLGPDGLESIAYPEEALHEVLTNAVLHRDYSIAADVQVRIFDNRLEIESPGRLPGHVTIDLITKTQFARNPKLVRLVNKFKNPPNKDVGEGLRTTFEAMEKLRLKKPLIEERENSVVVTLRHESLGSPEQLVMDYLEKNGEITNAVGRDITGIKSENTMKEVFYRLRDRDQLEQVPGKLGKNSAWRRKVN</sequence>
<dbReference type="Pfam" id="PF13749">
    <property type="entry name" value="HATPase_c_4"/>
    <property type="match status" value="1"/>
</dbReference>
<dbReference type="Gene3D" id="3.30.950.30">
    <property type="entry name" value="Schlafen, AAA domain"/>
    <property type="match status" value="1"/>
</dbReference>
<dbReference type="Proteomes" id="UP000317550">
    <property type="component" value="Chromosome"/>
</dbReference>
<keyword evidence="2" id="KW-0347">Helicase</keyword>
<keyword evidence="2" id="KW-0067">ATP-binding</keyword>
<dbReference type="InterPro" id="IPR038475">
    <property type="entry name" value="RecG_C_sf"/>
</dbReference>
<dbReference type="EMBL" id="CP041730">
    <property type="protein sequence ID" value="QDQ25405.1"/>
    <property type="molecule type" value="Genomic_DNA"/>
</dbReference>
<dbReference type="AlphaFoldDB" id="A0A516SB84"/>
<keyword evidence="3" id="KW-1185">Reference proteome</keyword>
<dbReference type="InterPro" id="IPR007421">
    <property type="entry name" value="Schlafen_AlbA_2_dom"/>
</dbReference>
<reference evidence="3" key="1">
    <citation type="submission" date="2019-07" db="EMBL/GenBank/DDBJ databases">
        <title>Chitinimonas sp. nov., isolated from Ny-Alesund, arctica soil.</title>
        <authorList>
            <person name="Xu Q."/>
            <person name="Peng F."/>
        </authorList>
    </citation>
    <scope>NUCLEOTIDE SEQUENCE [LARGE SCALE GENOMIC DNA]</scope>
    <source>
        <strain evidence="3">R3-44</strain>
    </source>
</reference>
<accession>A0A516SB84</accession>
<dbReference type="PANTHER" id="PTHR30595">
    <property type="entry name" value="GLPR-RELATED TRANSCRIPTIONAL REPRESSOR"/>
    <property type="match status" value="1"/>
</dbReference>
<keyword evidence="2" id="KW-0547">Nucleotide-binding</keyword>
<proteinExistence type="predicted"/>
<dbReference type="KEGG" id="cari:FNU76_03000"/>
<evidence type="ECO:0000313" key="3">
    <source>
        <dbReference type="Proteomes" id="UP000317550"/>
    </source>
</evidence>
<feature type="domain" description="Schlafen AlbA-2" evidence="1">
    <location>
        <begin position="21"/>
        <end position="139"/>
    </location>
</feature>
<evidence type="ECO:0000259" key="1">
    <source>
        <dbReference type="Pfam" id="PF04326"/>
    </source>
</evidence>
<dbReference type="Gene3D" id="3.30.565.60">
    <property type="match status" value="1"/>
</dbReference>
<evidence type="ECO:0000313" key="2">
    <source>
        <dbReference type="EMBL" id="QDQ25405.1"/>
    </source>
</evidence>
<dbReference type="OrthoDB" id="9805115at2"/>
<organism evidence="2 3">
    <name type="scientific">Chitinimonas arctica</name>
    <dbReference type="NCBI Taxonomy" id="2594795"/>
    <lineage>
        <taxon>Bacteria</taxon>
        <taxon>Pseudomonadati</taxon>
        <taxon>Pseudomonadota</taxon>
        <taxon>Betaproteobacteria</taxon>
        <taxon>Neisseriales</taxon>
        <taxon>Chitinibacteraceae</taxon>
        <taxon>Chitinimonas</taxon>
    </lineage>
</organism>